<gene>
    <name evidence="2" type="ORF">PILCRDRAFT_10650</name>
</gene>
<sequence length="349" mass="38759">MRSTRGLPYPEKIKGFPRIVQAPISSILSLFEKRSYMSSSFYRESPVPYLGTSADDGSSDPYTQQMSIIETSSHRSTYVSTLQDWDGCGGTTTVSRGEQYAAGPTSFPERVSDSFPAPPADTQFPPPGDDGITTPANFLASMERTDVAIPVYSLGSNQTNGCHTSNHEATFNKPWSAPYIQPSMHTWNDRLGHVHGPVLDIEIPQFYDDFDPNLSIPVMRPFVSQPSMSSDGKPDQTQYVPDQYNASNALCPPISLPHSRSSPLYGEHRRMRVPSPSTVRLTPPDPGPRSLSPRLQSHLHMIPRSLKDSREHPDISMSCHLRRRFRTCSSSEDGCFSTLLNGKCWTHHG</sequence>
<keyword evidence="3" id="KW-1185">Reference proteome</keyword>
<reference evidence="3" key="2">
    <citation type="submission" date="2015-01" db="EMBL/GenBank/DDBJ databases">
        <title>Evolutionary Origins and Diversification of the Mycorrhizal Mutualists.</title>
        <authorList>
            <consortium name="DOE Joint Genome Institute"/>
            <consortium name="Mycorrhizal Genomics Consortium"/>
            <person name="Kohler A."/>
            <person name="Kuo A."/>
            <person name="Nagy L.G."/>
            <person name="Floudas D."/>
            <person name="Copeland A."/>
            <person name="Barry K.W."/>
            <person name="Cichocki N."/>
            <person name="Veneault-Fourrey C."/>
            <person name="LaButti K."/>
            <person name="Lindquist E.A."/>
            <person name="Lipzen A."/>
            <person name="Lundell T."/>
            <person name="Morin E."/>
            <person name="Murat C."/>
            <person name="Riley R."/>
            <person name="Ohm R."/>
            <person name="Sun H."/>
            <person name="Tunlid A."/>
            <person name="Henrissat B."/>
            <person name="Grigoriev I.V."/>
            <person name="Hibbett D.S."/>
            <person name="Martin F."/>
        </authorList>
    </citation>
    <scope>NUCLEOTIDE SEQUENCE [LARGE SCALE GENOMIC DNA]</scope>
    <source>
        <strain evidence="3">F 1598</strain>
    </source>
</reference>
<protein>
    <submittedName>
        <fullName evidence="2">Uncharacterized protein</fullName>
    </submittedName>
</protein>
<evidence type="ECO:0000313" key="2">
    <source>
        <dbReference type="EMBL" id="KIM78988.1"/>
    </source>
</evidence>
<evidence type="ECO:0000256" key="1">
    <source>
        <dbReference type="SAM" id="MobiDB-lite"/>
    </source>
</evidence>
<dbReference type="AlphaFoldDB" id="A0A0C3AYA4"/>
<organism evidence="2 3">
    <name type="scientific">Piloderma croceum (strain F 1598)</name>
    <dbReference type="NCBI Taxonomy" id="765440"/>
    <lineage>
        <taxon>Eukaryota</taxon>
        <taxon>Fungi</taxon>
        <taxon>Dikarya</taxon>
        <taxon>Basidiomycota</taxon>
        <taxon>Agaricomycotina</taxon>
        <taxon>Agaricomycetes</taxon>
        <taxon>Agaricomycetidae</taxon>
        <taxon>Atheliales</taxon>
        <taxon>Atheliaceae</taxon>
        <taxon>Piloderma</taxon>
    </lineage>
</organism>
<dbReference type="EMBL" id="KN833012">
    <property type="protein sequence ID" value="KIM78988.1"/>
    <property type="molecule type" value="Genomic_DNA"/>
</dbReference>
<name>A0A0C3AYA4_PILCF</name>
<proteinExistence type="predicted"/>
<dbReference type="Proteomes" id="UP000054166">
    <property type="component" value="Unassembled WGS sequence"/>
</dbReference>
<accession>A0A0C3AYA4</accession>
<dbReference type="HOGENOM" id="CLU_794800_0_0_1"/>
<evidence type="ECO:0000313" key="3">
    <source>
        <dbReference type="Proteomes" id="UP000054166"/>
    </source>
</evidence>
<feature type="region of interest" description="Disordered" evidence="1">
    <location>
        <begin position="274"/>
        <end position="294"/>
    </location>
</feature>
<dbReference type="InParanoid" id="A0A0C3AYA4"/>
<reference evidence="2 3" key="1">
    <citation type="submission" date="2014-04" db="EMBL/GenBank/DDBJ databases">
        <authorList>
            <consortium name="DOE Joint Genome Institute"/>
            <person name="Kuo A."/>
            <person name="Tarkka M."/>
            <person name="Buscot F."/>
            <person name="Kohler A."/>
            <person name="Nagy L.G."/>
            <person name="Floudas D."/>
            <person name="Copeland A."/>
            <person name="Barry K.W."/>
            <person name="Cichocki N."/>
            <person name="Veneault-Fourrey C."/>
            <person name="LaButti K."/>
            <person name="Lindquist E.A."/>
            <person name="Lipzen A."/>
            <person name="Lundell T."/>
            <person name="Morin E."/>
            <person name="Murat C."/>
            <person name="Sun H."/>
            <person name="Tunlid A."/>
            <person name="Henrissat B."/>
            <person name="Grigoriev I.V."/>
            <person name="Hibbett D.S."/>
            <person name="Martin F."/>
            <person name="Nordberg H.P."/>
            <person name="Cantor M.N."/>
            <person name="Hua S.X."/>
        </authorList>
    </citation>
    <scope>NUCLEOTIDE SEQUENCE [LARGE SCALE GENOMIC DNA]</scope>
    <source>
        <strain evidence="2 3">F 1598</strain>
    </source>
</reference>